<comment type="caution">
    <text evidence="3">The sequence shown here is derived from an EMBL/GenBank/DDBJ whole genome shotgun (WGS) entry which is preliminary data.</text>
</comment>
<dbReference type="InterPro" id="IPR026841">
    <property type="entry name" value="Aur1/Ipt1"/>
</dbReference>
<evidence type="ECO:0000256" key="1">
    <source>
        <dbReference type="SAM" id="Phobius"/>
    </source>
</evidence>
<keyword evidence="1" id="KW-0812">Transmembrane</keyword>
<evidence type="ECO:0000259" key="2">
    <source>
        <dbReference type="Pfam" id="PF14378"/>
    </source>
</evidence>
<feature type="transmembrane region" description="Helical" evidence="1">
    <location>
        <begin position="182"/>
        <end position="200"/>
    </location>
</feature>
<feature type="transmembrane region" description="Helical" evidence="1">
    <location>
        <begin position="7"/>
        <end position="30"/>
    </location>
</feature>
<name>A0AAP4B9Z4_9FIRM</name>
<gene>
    <name evidence="3" type="ORF">QJ036_02785</name>
</gene>
<feature type="transmembrane region" description="Helical" evidence="1">
    <location>
        <begin position="124"/>
        <end position="147"/>
    </location>
</feature>
<evidence type="ECO:0000313" key="4">
    <source>
        <dbReference type="Proteomes" id="UP001300383"/>
    </source>
</evidence>
<dbReference type="EMBL" id="JASGBQ010000002">
    <property type="protein sequence ID" value="MDI9241403.1"/>
    <property type="molecule type" value="Genomic_DNA"/>
</dbReference>
<accession>A0AAP4B9Z4</accession>
<keyword evidence="1" id="KW-0472">Membrane</keyword>
<feature type="transmembrane region" description="Helical" evidence="1">
    <location>
        <begin position="159"/>
        <end position="176"/>
    </location>
</feature>
<dbReference type="GO" id="GO:0016020">
    <property type="term" value="C:membrane"/>
    <property type="evidence" value="ECO:0007669"/>
    <property type="project" value="UniProtKB-SubCell"/>
</dbReference>
<dbReference type="SUPFAM" id="SSF48317">
    <property type="entry name" value="Acid phosphatase/Vanadium-dependent haloperoxidase"/>
    <property type="match status" value="1"/>
</dbReference>
<proteinExistence type="predicted"/>
<dbReference type="RefSeq" id="WP_283229912.1">
    <property type="nucleotide sequence ID" value="NZ_JASGBQ010000002.1"/>
</dbReference>
<dbReference type="InterPro" id="IPR036938">
    <property type="entry name" value="PAP2/HPO_sf"/>
</dbReference>
<dbReference type="AlphaFoldDB" id="A0AAP4B9Z4"/>
<feature type="transmembrane region" description="Helical" evidence="1">
    <location>
        <begin position="85"/>
        <end position="104"/>
    </location>
</feature>
<reference evidence="3 4" key="1">
    <citation type="submission" date="2023-05" db="EMBL/GenBank/DDBJ databases">
        <title>[ruminococcus] sp. nov., isolated from a pig farm feces dump.</title>
        <authorList>
            <person name="Chang Y.-H."/>
        </authorList>
    </citation>
    <scope>NUCLEOTIDE SEQUENCE [LARGE SCALE GENOMIC DNA]</scope>
    <source>
        <strain evidence="3 4">YH-rum2234</strain>
    </source>
</reference>
<dbReference type="Proteomes" id="UP001300383">
    <property type="component" value="Unassembled WGS sequence"/>
</dbReference>
<organism evidence="3 4">
    <name type="scientific">Fusibacillus kribbianus</name>
    <dbReference type="NCBI Taxonomy" id="3044208"/>
    <lineage>
        <taxon>Bacteria</taxon>
        <taxon>Bacillati</taxon>
        <taxon>Bacillota</taxon>
        <taxon>Clostridia</taxon>
        <taxon>Lachnospirales</taxon>
        <taxon>Lachnospiraceae</taxon>
        <taxon>Fusibacillus</taxon>
    </lineage>
</organism>
<protein>
    <submittedName>
        <fullName evidence="3">Phosphatase PAP2 family protein</fullName>
    </submittedName>
</protein>
<evidence type="ECO:0000313" key="3">
    <source>
        <dbReference type="EMBL" id="MDI9241403.1"/>
    </source>
</evidence>
<keyword evidence="4" id="KW-1185">Reference proteome</keyword>
<feature type="transmembrane region" description="Helical" evidence="1">
    <location>
        <begin position="50"/>
        <end position="73"/>
    </location>
</feature>
<dbReference type="Pfam" id="PF14378">
    <property type="entry name" value="PAP2_3"/>
    <property type="match status" value="1"/>
</dbReference>
<keyword evidence="1" id="KW-1133">Transmembrane helix</keyword>
<sequence>MKKYVKLIPFYGIIPLLTCFLVNDIVYFILRLFMEGAYHYDLTTSFDRMIPFVPAWVSIYFICYIFWIVNYLLIAAQSKEHLYRFVVADILSRLICGVFFVILPTTNVRPEVVGNGIWENLMRWLYAIDAPTNLFPSIHCLTSWFCYIGIRGQKKVPKWYQIFSLIFALLVCLSTQFTKQHYLVDVIGGIGLAQLCYWIAMKFDWYKPVMVFFEGVNERIRRLITSTGKKHGK</sequence>
<feature type="domain" description="Inositolphosphotransferase Aur1/Ipt1" evidence="2">
    <location>
        <begin position="60"/>
        <end position="198"/>
    </location>
</feature>